<accession>A0AAE1D9H3</accession>
<dbReference type="AlphaFoldDB" id="A0AAE1D9H3"/>
<keyword evidence="2" id="KW-1185">Reference proteome</keyword>
<sequence>MLKTRLKSVTSTAQSLTTSESAVGDGYLHRFVSSVSSELTVVHGLGVIAATSRSPLQLNLELSSPEITL</sequence>
<evidence type="ECO:0000313" key="2">
    <source>
        <dbReference type="Proteomes" id="UP001283361"/>
    </source>
</evidence>
<comment type="caution">
    <text evidence="1">The sequence shown here is derived from an EMBL/GenBank/DDBJ whole genome shotgun (WGS) entry which is preliminary data.</text>
</comment>
<proteinExistence type="predicted"/>
<evidence type="ECO:0000313" key="1">
    <source>
        <dbReference type="EMBL" id="KAK3761338.1"/>
    </source>
</evidence>
<organism evidence="1 2">
    <name type="scientific">Elysia crispata</name>
    <name type="common">lettuce slug</name>
    <dbReference type="NCBI Taxonomy" id="231223"/>
    <lineage>
        <taxon>Eukaryota</taxon>
        <taxon>Metazoa</taxon>
        <taxon>Spiralia</taxon>
        <taxon>Lophotrochozoa</taxon>
        <taxon>Mollusca</taxon>
        <taxon>Gastropoda</taxon>
        <taxon>Heterobranchia</taxon>
        <taxon>Euthyneura</taxon>
        <taxon>Panpulmonata</taxon>
        <taxon>Sacoglossa</taxon>
        <taxon>Placobranchoidea</taxon>
        <taxon>Plakobranchidae</taxon>
        <taxon>Elysia</taxon>
    </lineage>
</organism>
<dbReference type="EMBL" id="JAWDGP010004908">
    <property type="protein sequence ID" value="KAK3761338.1"/>
    <property type="molecule type" value="Genomic_DNA"/>
</dbReference>
<gene>
    <name evidence="1" type="ORF">RRG08_060908</name>
</gene>
<dbReference type="Proteomes" id="UP001283361">
    <property type="component" value="Unassembled WGS sequence"/>
</dbReference>
<name>A0AAE1D9H3_9GAST</name>
<reference evidence="1" key="1">
    <citation type="journal article" date="2023" name="G3 (Bethesda)">
        <title>A reference genome for the long-term kleptoplast-retaining sea slug Elysia crispata morphotype clarki.</title>
        <authorList>
            <person name="Eastman K.E."/>
            <person name="Pendleton A.L."/>
            <person name="Shaikh M.A."/>
            <person name="Suttiyut T."/>
            <person name="Ogas R."/>
            <person name="Tomko P."/>
            <person name="Gavelis G."/>
            <person name="Widhalm J.R."/>
            <person name="Wisecaver J.H."/>
        </authorList>
    </citation>
    <scope>NUCLEOTIDE SEQUENCE</scope>
    <source>
        <strain evidence="1">ECLA1</strain>
    </source>
</reference>
<protein>
    <submittedName>
        <fullName evidence="1">Uncharacterized protein</fullName>
    </submittedName>
</protein>